<dbReference type="InterPro" id="IPR011989">
    <property type="entry name" value="ARM-like"/>
</dbReference>
<proteinExistence type="inferred from homology"/>
<comment type="similarity">
    <text evidence="1">Belongs to the Tango6 family.</text>
</comment>
<keyword evidence="5" id="KW-1185">Reference proteome</keyword>
<evidence type="ECO:0000256" key="1">
    <source>
        <dbReference type="ARBA" id="ARBA00005724"/>
    </source>
</evidence>
<gene>
    <name evidence="4" type="ORF">MJAP1_001766</name>
</gene>
<dbReference type="SUPFAM" id="SSF48371">
    <property type="entry name" value="ARM repeat"/>
    <property type="match status" value="1"/>
</dbReference>
<dbReference type="Pfam" id="PF10363">
    <property type="entry name" value="RTP1_C1"/>
    <property type="match status" value="1"/>
</dbReference>
<accession>A0AAF0J9I7</accession>
<dbReference type="AlphaFoldDB" id="A0AAF0J9I7"/>
<dbReference type="EMBL" id="CP119959">
    <property type="protein sequence ID" value="WFD38802.1"/>
    <property type="molecule type" value="Genomic_DNA"/>
</dbReference>
<evidence type="ECO:0000256" key="2">
    <source>
        <dbReference type="SAM" id="MobiDB-lite"/>
    </source>
</evidence>
<dbReference type="Gene3D" id="1.25.10.10">
    <property type="entry name" value="Leucine-rich Repeat Variant"/>
    <property type="match status" value="1"/>
</dbReference>
<reference evidence="4" key="1">
    <citation type="submission" date="2023-03" db="EMBL/GenBank/DDBJ databases">
        <title>Mating type loci evolution in Malassezia.</title>
        <authorList>
            <person name="Coelho M.A."/>
        </authorList>
    </citation>
    <scope>NUCLEOTIDE SEQUENCE</scope>
    <source>
        <strain evidence="4">CBS 9431</strain>
    </source>
</reference>
<evidence type="ECO:0000313" key="4">
    <source>
        <dbReference type="EMBL" id="WFD38802.1"/>
    </source>
</evidence>
<protein>
    <recommendedName>
        <fullName evidence="3">RNA polymerase II assembly factor Rtp1 C-terminal domain-containing protein</fullName>
    </recommendedName>
</protein>
<sequence>MQDAVRGLLDAAAILTGDRDAALHIERAKRTREQIATGEGREAGMRHTLQQRLDHFAKTPLYTELAGELGGVLYAKEDATLEQVQRNTGWFALACTDRIHTVAQTPQTPTPGKEPVALLGARDLAVIKQLLTASFAWLVVPLIELYDTTFEVMHPSTLHEDMSDSTRLHEADDDDALWDTVNKQLARIIGIFANLFRRATDPVSNTALPVSQVARTDVAVLVLRIYFVDVLRVLVRIAFGPATSGLTAPVEAAQDELHGLLEALPTSIDLAALRSVPTVSALSSHLRSGAPSTPRFVREHCARLLSLQLLRPEGVRTLLIGMLGANEADMLSGDIGDELGEGDTTFKRLEGATKLLTTPPKGMERSRYYAEMIPHVLSVLDPVTQPNTTPVHGMHRRAAAFTLMRMVERSPTAVHASLDPVIGGVLLAKVAGAADVDRALRLLASAVLLAPPSADFIHFMVAPLALRLLKLDTFFESDPKAKVETMSDDARSRATQKNEVNETLHIWLRLGAAAETAQAISTALQAACTSDGAAWHDTNDGVEIVPEDPRSDVDFRGLLKGTVLTIEQLQQQLSLTEGDEPHMPADLVQSLSFPVLPQRVSALLKRAQRQDVASSLLLTSLESYSRTQTQATSQITVDEASPAELEQRSVYYLQLIGQLLEAFGAKLLDGDIDRVLRFIDYACTQHTPHTPADTKEAPSTLDALRNIQDQEEDAPGAEHDWELVNTALNLFLSLLEGHTELVPQTTPMLQVLRHKVEGLRDAPDAEVRALSQEVVLVLSARQQQAAPPSSTAVRPKYLDVYQEALQYLQDPIIPVRAHGLHLLSQLVSKDKKVHSECYGDELDPALLPAIFDIFMNAIQDEESFLYLNAVKGLAQMAAHWRDATLRPLVALYVGGDKTQNGMACALEYGQELSQRETDKRLRIGEALLQVLQHCGEAIVPAVALIVNPLLTAVRNPVFSATLRSSFISILGTCVEVAPTALASSGASEDMARLCRELVQVESVRRPMMRKAHVTAHVTGKDATGEQKRTAIDDDDDECEKMAEKEGHAGTDVDPKLPQLRRAALLLLAVLLRSTRHQLDAFLDARQHQLEETPEPESLSALRLPGGGMLPETRQTTSKVPAPVPLLSMQAAQHLVPVMSYVATEDVDALVRQQASDCLDEVRLLESAHISARAAGLS</sequence>
<feature type="region of interest" description="Disordered" evidence="2">
    <location>
        <begin position="1016"/>
        <end position="1036"/>
    </location>
</feature>
<name>A0AAF0J9I7_9BASI</name>
<feature type="domain" description="RNA polymerase II assembly factor Rtp1 C-terminal" evidence="3">
    <location>
        <begin position="801"/>
        <end position="937"/>
    </location>
</feature>
<dbReference type="GO" id="GO:0009306">
    <property type="term" value="P:protein secretion"/>
    <property type="evidence" value="ECO:0007669"/>
    <property type="project" value="TreeGrafter"/>
</dbReference>
<feature type="compositionally biased region" description="Basic and acidic residues" evidence="2">
    <location>
        <begin position="1018"/>
        <end position="1031"/>
    </location>
</feature>
<dbReference type="InterPro" id="IPR019451">
    <property type="entry name" value="Rtp1_C1"/>
</dbReference>
<dbReference type="RefSeq" id="XP_060121699.1">
    <property type="nucleotide sequence ID" value="XM_060265716.1"/>
</dbReference>
<organism evidence="4 5">
    <name type="scientific">Malassezia japonica</name>
    <dbReference type="NCBI Taxonomy" id="223818"/>
    <lineage>
        <taxon>Eukaryota</taxon>
        <taxon>Fungi</taxon>
        <taxon>Dikarya</taxon>
        <taxon>Basidiomycota</taxon>
        <taxon>Ustilaginomycotina</taxon>
        <taxon>Malasseziomycetes</taxon>
        <taxon>Malasseziales</taxon>
        <taxon>Malasseziaceae</taxon>
        <taxon>Malassezia</taxon>
    </lineage>
</organism>
<dbReference type="InterPro" id="IPR039600">
    <property type="entry name" value="TANGO6/Rtp1"/>
</dbReference>
<dbReference type="PANTHER" id="PTHR20959">
    <property type="entry name" value="TRANSPORT AND GOLGI ORGANIZATION PROTEIN 6 FAMILY MEMBER"/>
    <property type="match status" value="1"/>
</dbReference>
<dbReference type="InterPro" id="IPR016024">
    <property type="entry name" value="ARM-type_fold"/>
</dbReference>
<dbReference type="PANTHER" id="PTHR20959:SF1">
    <property type="entry name" value="TRANSPORT AND GOLGI ORGANIZATION PROTEIN 6 HOMOLOG"/>
    <property type="match status" value="1"/>
</dbReference>
<evidence type="ECO:0000259" key="3">
    <source>
        <dbReference type="Pfam" id="PF10363"/>
    </source>
</evidence>
<evidence type="ECO:0000313" key="5">
    <source>
        <dbReference type="Proteomes" id="UP001217754"/>
    </source>
</evidence>
<dbReference type="Proteomes" id="UP001217754">
    <property type="component" value="Chromosome 2"/>
</dbReference>
<dbReference type="GeneID" id="85225415"/>